<dbReference type="PANTHER" id="PTHR43370">
    <property type="entry name" value="SUGAR ABC TRANSPORTER INTEGRAL MEMBRANE PROTEIN-RELATED"/>
    <property type="match status" value="1"/>
</dbReference>
<feature type="transmembrane region" description="Helical" evidence="6">
    <location>
        <begin position="191"/>
        <end position="208"/>
    </location>
</feature>
<feature type="transmembrane region" description="Helical" evidence="6">
    <location>
        <begin position="266"/>
        <end position="285"/>
    </location>
</feature>
<keyword evidence="5 6" id="KW-0472">Membrane</keyword>
<keyword evidence="2" id="KW-1003">Cell membrane</keyword>
<gene>
    <name evidence="7" type="ORF">KOI35_09685</name>
</gene>
<dbReference type="Proteomes" id="UP001519654">
    <property type="component" value="Unassembled WGS sequence"/>
</dbReference>
<evidence type="ECO:0000313" key="7">
    <source>
        <dbReference type="EMBL" id="MBU2663778.1"/>
    </source>
</evidence>
<comment type="caution">
    <text evidence="7">The sequence shown here is derived from an EMBL/GenBank/DDBJ whole genome shotgun (WGS) entry which is preliminary data.</text>
</comment>
<feature type="transmembrane region" description="Helical" evidence="6">
    <location>
        <begin position="214"/>
        <end position="232"/>
    </location>
</feature>
<name>A0ABS5YJY6_9ACTN</name>
<feature type="transmembrane region" description="Helical" evidence="6">
    <location>
        <begin position="139"/>
        <end position="159"/>
    </location>
</feature>
<evidence type="ECO:0000313" key="8">
    <source>
        <dbReference type="Proteomes" id="UP001519654"/>
    </source>
</evidence>
<dbReference type="PANTHER" id="PTHR43370:SF1">
    <property type="entry name" value="GUANOSINE ABC TRANSPORTER PERMEASE PROTEIN NUPQ"/>
    <property type="match status" value="1"/>
</dbReference>
<evidence type="ECO:0000256" key="3">
    <source>
        <dbReference type="ARBA" id="ARBA00022692"/>
    </source>
</evidence>
<feature type="transmembrane region" description="Helical" evidence="6">
    <location>
        <begin position="97"/>
        <end position="119"/>
    </location>
</feature>
<feature type="transmembrane region" description="Helical" evidence="6">
    <location>
        <begin position="239"/>
        <end position="260"/>
    </location>
</feature>
<dbReference type="Pfam" id="PF02653">
    <property type="entry name" value="BPD_transp_2"/>
    <property type="match status" value="1"/>
</dbReference>
<evidence type="ECO:0000256" key="6">
    <source>
        <dbReference type="SAM" id="Phobius"/>
    </source>
</evidence>
<evidence type="ECO:0000256" key="5">
    <source>
        <dbReference type="ARBA" id="ARBA00023136"/>
    </source>
</evidence>
<sequence>MNGEFASIGALLLFVVVAGFQSATPIMFAATGGSFSAQVNVFNVALEALLLGSAFAAFLVADATTSVWLGLLAAMLTGTLLAALFAFLTVTLGANEIVIGFAMNIAVVGLTAVLLTTIFDSPGSYLSATAGKFPMLYSDIGWLAVLAVALVLLGHLHTFHTRAGLRMRAIGQDPAAALAAGLRVNSYKYRAVLMSGLLCGIGGAVLPLSGLQLFSVGMTAGIGFIAIAAVILADGRPLLAGAAALFFGFTSAIGIALQTYGFPNELVLSLPYVATVVALFVKAYVTRRRAAAAKAAQRERGQARILVNA</sequence>
<evidence type="ECO:0000256" key="2">
    <source>
        <dbReference type="ARBA" id="ARBA00022475"/>
    </source>
</evidence>
<dbReference type="InterPro" id="IPR001851">
    <property type="entry name" value="ABC_transp_permease"/>
</dbReference>
<reference evidence="7 8" key="1">
    <citation type="submission" date="2021-06" db="EMBL/GenBank/DDBJ databases">
        <title>Actinoplanes lichenicola sp. nov., and Actinoplanes ovalisporus sp. nov., isolated from lichen in Thailand.</title>
        <authorList>
            <person name="Saeng-In P."/>
            <person name="Kanchanasin P."/>
            <person name="Yuki M."/>
            <person name="Kudo T."/>
            <person name="Ohkuma M."/>
            <person name="Phongsopitanun W."/>
            <person name="Tanasupawat S."/>
        </authorList>
    </citation>
    <scope>NUCLEOTIDE SEQUENCE [LARGE SCALE GENOMIC DNA]</scope>
    <source>
        <strain evidence="7 8">NBRC 110975</strain>
    </source>
</reference>
<dbReference type="EMBL" id="JAHKKG010000003">
    <property type="protein sequence ID" value="MBU2663778.1"/>
    <property type="molecule type" value="Genomic_DNA"/>
</dbReference>
<dbReference type="RefSeq" id="WP_215785756.1">
    <property type="nucleotide sequence ID" value="NZ_JAHKKG010000003.1"/>
</dbReference>
<keyword evidence="4 6" id="KW-1133">Transmembrane helix</keyword>
<organism evidence="7 8">
    <name type="scientific">Paractinoplanes bogorensis</name>
    <dbReference type="NCBI Taxonomy" id="1610840"/>
    <lineage>
        <taxon>Bacteria</taxon>
        <taxon>Bacillati</taxon>
        <taxon>Actinomycetota</taxon>
        <taxon>Actinomycetes</taxon>
        <taxon>Micromonosporales</taxon>
        <taxon>Micromonosporaceae</taxon>
        <taxon>Paractinoplanes</taxon>
    </lineage>
</organism>
<comment type="subcellular location">
    <subcellularLocation>
        <location evidence="1">Cell membrane</location>
        <topology evidence="1">Multi-pass membrane protein</topology>
    </subcellularLocation>
</comment>
<accession>A0ABS5YJY6</accession>
<proteinExistence type="predicted"/>
<feature type="transmembrane region" description="Helical" evidence="6">
    <location>
        <begin position="6"/>
        <end position="29"/>
    </location>
</feature>
<dbReference type="CDD" id="cd06580">
    <property type="entry name" value="TM_PBP1_transp_TpRbsC_like"/>
    <property type="match status" value="1"/>
</dbReference>
<protein>
    <submittedName>
        <fullName evidence="7">ABC transporter permease</fullName>
    </submittedName>
</protein>
<keyword evidence="8" id="KW-1185">Reference proteome</keyword>
<evidence type="ECO:0000256" key="1">
    <source>
        <dbReference type="ARBA" id="ARBA00004651"/>
    </source>
</evidence>
<keyword evidence="3 6" id="KW-0812">Transmembrane</keyword>
<evidence type="ECO:0000256" key="4">
    <source>
        <dbReference type="ARBA" id="ARBA00022989"/>
    </source>
</evidence>
<feature type="transmembrane region" description="Helical" evidence="6">
    <location>
        <begin position="67"/>
        <end position="90"/>
    </location>
</feature>
<feature type="transmembrane region" description="Helical" evidence="6">
    <location>
        <begin position="41"/>
        <end position="61"/>
    </location>
</feature>